<organism evidence="2 3">
    <name type="scientific">Variovorax beijingensis</name>
    <dbReference type="NCBI Taxonomy" id="2496117"/>
    <lineage>
        <taxon>Bacteria</taxon>
        <taxon>Pseudomonadati</taxon>
        <taxon>Pseudomonadota</taxon>
        <taxon>Betaproteobacteria</taxon>
        <taxon>Burkholderiales</taxon>
        <taxon>Comamonadaceae</taxon>
        <taxon>Variovorax</taxon>
    </lineage>
</organism>
<accession>A0ABX9ZWH7</accession>
<sequence>MGMTKKASQQKVPHPASRPQVRGVSTRSRIDGHVLEKLLERFDPKLHGGEVMAWHPVGVEVLP</sequence>
<gene>
    <name evidence="2" type="ORF">EJO66_32180</name>
</gene>
<name>A0ABX9ZWH7_9BURK</name>
<keyword evidence="3" id="KW-1185">Reference proteome</keyword>
<dbReference type="EMBL" id="RXFQ01000051">
    <property type="protein sequence ID" value="RSZ24087.1"/>
    <property type="molecule type" value="Genomic_DNA"/>
</dbReference>
<reference evidence="2 3" key="1">
    <citation type="submission" date="2018-12" db="EMBL/GenBank/DDBJ databases">
        <title>The genome sequences of strain 502.</title>
        <authorList>
            <person name="Gao J."/>
            <person name="Sun J."/>
        </authorList>
    </citation>
    <scope>NUCLEOTIDE SEQUENCE [LARGE SCALE GENOMIC DNA]</scope>
    <source>
        <strain evidence="2 3">502</strain>
    </source>
</reference>
<feature type="compositionally biased region" description="Polar residues" evidence="1">
    <location>
        <begin position="1"/>
        <end position="11"/>
    </location>
</feature>
<feature type="region of interest" description="Disordered" evidence="1">
    <location>
        <begin position="1"/>
        <end position="28"/>
    </location>
</feature>
<comment type="caution">
    <text evidence="2">The sequence shown here is derived from an EMBL/GenBank/DDBJ whole genome shotgun (WGS) entry which is preliminary data.</text>
</comment>
<protein>
    <submittedName>
        <fullName evidence="2">Uncharacterized protein</fullName>
    </submittedName>
</protein>
<evidence type="ECO:0000313" key="3">
    <source>
        <dbReference type="Proteomes" id="UP000271137"/>
    </source>
</evidence>
<dbReference type="RefSeq" id="WP_125967248.1">
    <property type="nucleotide sequence ID" value="NZ_RXFQ01000051.1"/>
</dbReference>
<dbReference type="Proteomes" id="UP000271137">
    <property type="component" value="Unassembled WGS sequence"/>
</dbReference>
<evidence type="ECO:0000256" key="1">
    <source>
        <dbReference type="SAM" id="MobiDB-lite"/>
    </source>
</evidence>
<evidence type="ECO:0000313" key="2">
    <source>
        <dbReference type="EMBL" id="RSZ24087.1"/>
    </source>
</evidence>
<proteinExistence type="predicted"/>